<comment type="similarity">
    <text evidence="1">Belongs to the sulfatase family.</text>
</comment>
<proteinExistence type="inferred from homology"/>
<dbReference type="PANTHER" id="PTHR42693:SF53">
    <property type="entry name" value="ENDO-4-O-SULFATASE"/>
    <property type="match status" value="1"/>
</dbReference>
<feature type="domain" description="Sulfatase N-terminal" evidence="3">
    <location>
        <begin position="58"/>
        <end position="374"/>
    </location>
</feature>
<reference evidence="5" key="1">
    <citation type="submission" date="2019-01" db="EMBL/GenBank/DDBJ databases">
        <title>Sphingorhabdus lacus sp.nov., isolated from an oligotrophic freshwater lake.</title>
        <authorList>
            <person name="Park M."/>
        </authorList>
    </citation>
    <scope>NUCLEOTIDE SEQUENCE [LARGE SCALE GENOMIC DNA]</scope>
    <source>
        <strain evidence="5">IMCC1753</strain>
    </source>
</reference>
<dbReference type="InterPro" id="IPR017850">
    <property type="entry name" value="Alkaline_phosphatase_core_sf"/>
</dbReference>
<dbReference type="InterPro" id="IPR000917">
    <property type="entry name" value="Sulfatase_N"/>
</dbReference>
<name>A0A6I6L4N0_9SPHN</name>
<keyword evidence="5" id="KW-1185">Reference proteome</keyword>
<evidence type="ECO:0000259" key="3">
    <source>
        <dbReference type="Pfam" id="PF00884"/>
    </source>
</evidence>
<accession>A0A6I6L4N0</accession>
<dbReference type="GO" id="GO:0004065">
    <property type="term" value="F:arylsulfatase activity"/>
    <property type="evidence" value="ECO:0007669"/>
    <property type="project" value="TreeGrafter"/>
</dbReference>
<dbReference type="AlphaFoldDB" id="A0A6I6L4N0"/>
<dbReference type="SUPFAM" id="SSF53649">
    <property type="entry name" value="Alkaline phosphatase-like"/>
    <property type="match status" value="1"/>
</dbReference>
<organism evidence="4 5">
    <name type="scientific">Sphingorhabdus lacus</name>
    <dbReference type="NCBI Taxonomy" id="392610"/>
    <lineage>
        <taxon>Bacteria</taxon>
        <taxon>Pseudomonadati</taxon>
        <taxon>Pseudomonadota</taxon>
        <taxon>Alphaproteobacteria</taxon>
        <taxon>Sphingomonadales</taxon>
        <taxon>Sphingomonadaceae</taxon>
        <taxon>Sphingorhabdus</taxon>
    </lineage>
</organism>
<evidence type="ECO:0000256" key="2">
    <source>
        <dbReference type="ARBA" id="ARBA00022801"/>
    </source>
</evidence>
<gene>
    <name evidence="4" type="ORF">EUU25_08345</name>
</gene>
<dbReference type="InterPro" id="IPR050738">
    <property type="entry name" value="Sulfatase"/>
</dbReference>
<evidence type="ECO:0000313" key="5">
    <source>
        <dbReference type="Proteomes" id="UP000428803"/>
    </source>
</evidence>
<protein>
    <submittedName>
        <fullName evidence="4">Twin-arginine translocation pathway signal protein</fullName>
    </submittedName>
</protein>
<dbReference type="KEGG" id="slaa:EUU25_08345"/>
<dbReference type="Proteomes" id="UP000428803">
    <property type="component" value="Chromosome"/>
</dbReference>
<dbReference type="Pfam" id="PF00884">
    <property type="entry name" value="Sulfatase"/>
    <property type="match status" value="1"/>
</dbReference>
<sequence length="489" mass="54235">MASSHLTVPVDAMSPRRTKEEKFGMRVSRRGLISSAITLATLTAAGSASGRVRQRRKPNFVFILADDLGAFDLSCYGREDYRTPYIDSIARNGMRFDRGYASSSSCAPTRVGLISGRYQNRLLAGSGEGGGYTRGKIGYSGDLPSLPGMFKAAGYRTGLVGKWGIGELPDYGPRKSGYDEFFGLMGGGIDYWSHDFLDPLTPGPRHPDLYDNETPVKLDGYSTDLFSDRASDFIMRNAKQPFMLSLHYTAPHWPWQTRTERGSPRMTDMHYEGGSPAIYRDMVLAMDQGIGRVLDTLRKHRLDRDTVIIFTSDNGGERFSKMWPLRGGKGDLWEGGTRVPLIVSWPGRIEAGTVSRQIAISMDFLPTMAALAGISTDPSFPPDGIDLSPQLFGAPPIERTLFWMTPGDRLAALSYPWKFMRNGTLEYLYNLDEDPTEHANFKTRNPAVFADLKARTLAWSAQMQKPMPAVPRTLVDQAEGLETPRLPGK</sequence>
<keyword evidence="2" id="KW-0378">Hydrolase</keyword>
<dbReference type="EMBL" id="CP035733">
    <property type="protein sequence ID" value="QGY80629.1"/>
    <property type="molecule type" value="Genomic_DNA"/>
</dbReference>
<evidence type="ECO:0000313" key="4">
    <source>
        <dbReference type="EMBL" id="QGY80629.1"/>
    </source>
</evidence>
<dbReference type="Gene3D" id="3.40.720.10">
    <property type="entry name" value="Alkaline Phosphatase, subunit A"/>
    <property type="match status" value="1"/>
</dbReference>
<evidence type="ECO:0000256" key="1">
    <source>
        <dbReference type="ARBA" id="ARBA00008779"/>
    </source>
</evidence>
<dbReference type="PANTHER" id="PTHR42693">
    <property type="entry name" value="ARYLSULFATASE FAMILY MEMBER"/>
    <property type="match status" value="1"/>
</dbReference>